<evidence type="ECO:0000259" key="13">
    <source>
        <dbReference type="PROSITE" id="PS50851"/>
    </source>
</evidence>
<dbReference type="InterPro" id="IPR037052">
    <property type="entry name" value="CheA-like_P2_sf"/>
</dbReference>
<name>A0A974Y2V8_9THEO</name>
<dbReference type="InterPro" id="IPR008207">
    <property type="entry name" value="Sig_transdc_His_kin_Hpt_dom"/>
</dbReference>
<keyword evidence="6" id="KW-0808">Transferase</keyword>
<organism evidence="15 16">
    <name type="scientific">Aceticella autotrophica</name>
    <dbReference type="NCBI Taxonomy" id="2755338"/>
    <lineage>
        <taxon>Bacteria</taxon>
        <taxon>Bacillati</taxon>
        <taxon>Bacillota</taxon>
        <taxon>Clostridia</taxon>
        <taxon>Thermoanaerobacterales</taxon>
        <taxon>Thermoanaerobacteraceae</taxon>
        <taxon>Aceticella</taxon>
    </lineage>
</organism>
<evidence type="ECO:0000256" key="4">
    <source>
        <dbReference type="ARBA" id="ARBA00022500"/>
    </source>
</evidence>
<dbReference type="Gene3D" id="2.30.30.40">
    <property type="entry name" value="SH3 Domains"/>
    <property type="match status" value="1"/>
</dbReference>
<evidence type="ECO:0000256" key="1">
    <source>
        <dbReference type="ARBA" id="ARBA00000085"/>
    </source>
</evidence>
<dbReference type="GO" id="GO:0005524">
    <property type="term" value="F:ATP binding"/>
    <property type="evidence" value="ECO:0007669"/>
    <property type="project" value="UniProtKB-KW"/>
</dbReference>
<keyword evidence="4" id="KW-0145">Chemotaxis</keyword>
<dbReference type="InterPro" id="IPR036890">
    <property type="entry name" value="HATPase_C_sf"/>
</dbReference>
<dbReference type="PROSITE" id="PS50894">
    <property type="entry name" value="HPT"/>
    <property type="match status" value="1"/>
</dbReference>
<dbReference type="Pfam" id="PF01627">
    <property type="entry name" value="Hpt"/>
    <property type="match status" value="1"/>
</dbReference>
<feature type="domain" description="HPt" evidence="14">
    <location>
        <begin position="1"/>
        <end position="103"/>
    </location>
</feature>
<accession>A0A974Y2V8</accession>
<dbReference type="PROSITE" id="PS50109">
    <property type="entry name" value="HIS_KIN"/>
    <property type="match status" value="1"/>
</dbReference>
<evidence type="ECO:0000256" key="6">
    <source>
        <dbReference type="ARBA" id="ARBA00022679"/>
    </source>
</evidence>
<dbReference type="Gene3D" id="1.20.120.160">
    <property type="entry name" value="HPT domain"/>
    <property type="match status" value="1"/>
</dbReference>
<dbReference type="Pfam" id="PF02895">
    <property type="entry name" value="H-kinase_dim"/>
    <property type="match status" value="1"/>
</dbReference>
<dbReference type="Gene3D" id="3.30.70.1110">
    <property type="entry name" value="Histidine kinase CheA-like, P2 response regulator-binding domain"/>
    <property type="match status" value="1"/>
</dbReference>
<evidence type="ECO:0000256" key="10">
    <source>
        <dbReference type="ARBA" id="ARBA00023012"/>
    </source>
</evidence>
<dbReference type="Pfam" id="PF01584">
    <property type="entry name" value="CheW"/>
    <property type="match status" value="1"/>
</dbReference>
<evidence type="ECO:0000256" key="3">
    <source>
        <dbReference type="ARBA" id="ARBA00021495"/>
    </source>
</evidence>
<keyword evidence="8" id="KW-0418">Kinase</keyword>
<evidence type="ECO:0000313" key="16">
    <source>
        <dbReference type="Proteomes" id="UP000671913"/>
    </source>
</evidence>
<dbReference type="PANTHER" id="PTHR43395:SF1">
    <property type="entry name" value="CHEMOTAXIS PROTEIN CHEA"/>
    <property type="match status" value="1"/>
</dbReference>
<dbReference type="InterPro" id="IPR005467">
    <property type="entry name" value="His_kinase_dom"/>
</dbReference>
<comment type="catalytic activity">
    <reaction evidence="1">
        <text>ATP + protein L-histidine = ADP + protein N-phospho-L-histidine.</text>
        <dbReference type="EC" id="2.7.13.3"/>
    </reaction>
</comment>
<reference evidence="15" key="1">
    <citation type="submission" date="2020-08" db="EMBL/GenBank/DDBJ databases">
        <title>Genomic insights into the carbon and energy metabolism of the first obligate autotrophic acetogenic bacterium Aceticella autotrophica gen. nov., sp. nov.</title>
        <authorList>
            <person name="Toshchakov S.V."/>
            <person name="Elcheninov A.G."/>
            <person name="Kublanov I.V."/>
            <person name="Frolov E.N."/>
            <person name="Lebedinsky A.V."/>
        </authorList>
    </citation>
    <scope>NUCLEOTIDE SEQUENCE</scope>
    <source>
        <strain evidence="15">3443-3Ac</strain>
    </source>
</reference>
<evidence type="ECO:0000259" key="14">
    <source>
        <dbReference type="PROSITE" id="PS50894"/>
    </source>
</evidence>
<feature type="modified residue" description="Phosphohistidine" evidence="11">
    <location>
        <position position="46"/>
    </location>
</feature>
<dbReference type="PANTHER" id="PTHR43395">
    <property type="entry name" value="SENSOR HISTIDINE KINASE CHEA"/>
    <property type="match status" value="1"/>
</dbReference>
<dbReference type="CDD" id="cd00731">
    <property type="entry name" value="CheA_reg"/>
    <property type="match status" value="1"/>
</dbReference>
<dbReference type="SUPFAM" id="SSF55874">
    <property type="entry name" value="ATPase domain of HSP90 chaperone/DNA topoisomerase II/histidine kinase"/>
    <property type="match status" value="1"/>
</dbReference>
<keyword evidence="9" id="KW-0067">ATP-binding</keyword>
<proteinExistence type="predicted"/>
<dbReference type="Gene3D" id="1.10.287.560">
    <property type="entry name" value="Histidine kinase CheA-like, homodimeric domain"/>
    <property type="match status" value="1"/>
</dbReference>
<dbReference type="FunFam" id="3.30.565.10:FF:000016">
    <property type="entry name" value="Chemotaxis protein CheA, putative"/>
    <property type="match status" value="1"/>
</dbReference>
<dbReference type="SMART" id="SM00073">
    <property type="entry name" value="HPT"/>
    <property type="match status" value="1"/>
</dbReference>
<dbReference type="EMBL" id="CP060096">
    <property type="protein sequence ID" value="QSZ26589.1"/>
    <property type="molecule type" value="Genomic_DNA"/>
</dbReference>
<feature type="domain" description="Histidine kinase" evidence="12">
    <location>
        <begin position="316"/>
        <end position="520"/>
    </location>
</feature>
<sequence>MDNNQYLEMFLQESQEHIESLNNNLLDLEKNSNDKHIIDEIFRSAHTIKGMAATMGFGNMNKLSHKMEDLLQDIRNNTIEVTDNVMEILFKCVDTLSEMVDLITEKGDDTLNVEDLINLLDNINSDKNEIAATNIKVTPTETEQDINIYEKDIIEEALKQGYKSFRIKIVIDKSCIMKSARAFIIFNELEKMGSIIYSSPSIEDIEDEKFESEFSIHLLSKFDKEYIKEKLLSISELKEIIIEEILFPKEMSKVEKKENNEIKNVQKNTKTTKTVRVDIERLDNLMNLVSELIIVKTRLEDIESDNKNSEKAATIEYLERITTNLHDAVMKVRMVPVERVFSRFPRMVRDVSRELNKKITLNMYGEETEVDRTIIDEIGDPLVHLIRNSIDHGIETPEERIKIKKPETGIINLKAYHEGNNVIIEVSDDGAGIDLDKIKTKAIEKGFMSKEELNQISKDKIIKILFEPGFSTSDKISDISGRGVGLDVVKTKIEALNGDVDVITEKNKGTKFVIKLPLTLAIIQALLVKVGDEKYAFPLNSISEVVHKNINEIHKVQGKEVILYRGKVIPLIRLNEILEIENTGLNVDLICVILKKGENLAACIIDELIGQQEIVIKPLGKYLSNIKIVSGATILGDGQVALIIDSNNLF</sequence>
<dbReference type="PROSITE" id="PS50851">
    <property type="entry name" value="CHEW"/>
    <property type="match status" value="1"/>
</dbReference>
<dbReference type="InterPro" id="IPR037006">
    <property type="entry name" value="CheA-like_homodim_sf"/>
</dbReference>
<dbReference type="GO" id="GO:0006935">
    <property type="term" value="P:chemotaxis"/>
    <property type="evidence" value="ECO:0007669"/>
    <property type="project" value="UniProtKB-KW"/>
</dbReference>
<dbReference type="PRINTS" id="PR00344">
    <property type="entry name" value="BCTRLSENSOR"/>
</dbReference>
<dbReference type="GO" id="GO:0005737">
    <property type="term" value="C:cytoplasm"/>
    <property type="evidence" value="ECO:0007669"/>
    <property type="project" value="InterPro"/>
</dbReference>
<dbReference type="InterPro" id="IPR036641">
    <property type="entry name" value="HPT_dom_sf"/>
</dbReference>
<dbReference type="CDD" id="cd16916">
    <property type="entry name" value="HATPase_CheA-like"/>
    <property type="match status" value="1"/>
</dbReference>
<dbReference type="InterPro" id="IPR035891">
    <property type="entry name" value="CheY-binding_CheA"/>
</dbReference>
<gene>
    <name evidence="15" type="ORF">ACETAC_06645</name>
</gene>
<dbReference type="InterPro" id="IPR036097">
    <property type="entry name" value="HisK_dim/P_sf"/>
</dbReference>
<dbReference type="InterPro" id="IPR004105">
    <property type="entry name" value="CheA-like_dim"/>
</dbReference>
<dbReference type="InterPro" id="IPR036061">
    <property type="entry name" value="CheW-like_dom_sf"/>
</dbReference>
<evidence type="ECO:0000256" key="2">
    <source>
        <dbReference type="ARBA" id="ARBA00012438"/>
    </source>
</evidence>
<feature type="domain" description="CheW-like" evidence="13">
    <location>
        <begin position="522"/>
        <end position="650"/>
    </location>
</feature>
<keyword evidence="7" id="KW-0547">Nucleotide-binding</keyword>
<dbReference type="RefSeq" id="WP_284679267.1">
    <property type="nucleotide sequence ID" value="NZ_CP060096.1"/>
</dbReference>
<dbReference type="Gene3D" id="3.30.565.10">
    <property type="entry name" value="Histidine kinase-like ATPase, C-terminal domain"/>
    <property type="match status" value="1"/>
</dbReference>
<dbReference type="InterPro" id="IPR004358">
    <property type="entry name" value="Sig_transdc_His_kin-like_C"/>
</dbReference>
<dbReference type="AlphaFoldDB" id="A0A974Y2V8"/>
<dbReference type="SUPFAM" id="SSF47226">
    <property type="entry name" value="Histidine-containing phosphotransfer domain, HPT domain"/>
    <property type="match status" value="1"/>
</dbReference>
<evidence type="ECO:0000256" key="5">
    <source>
        <dbReference type="ARBA" id="ARBA00022553"/>
    </source>
</evidence>
<keyword evidence="10" id="KW-0902">Two-component regulatory system</keyword>
<dbReference type="InterPro" id="IPR010808">
    <property type="entry name" value="CheA_P2-bd"/>
</dbReference>
<dbReference type="SMART" id="SM00387">
    <property type="entry name" value="HATPase_c"/>
    <property type="match status" value="1"/>
</dbReference>
<dbReference type="Pfam" id="PF07194">
    <property type="entry name" value="P2"/>
    <property type="match status" value="1"/>
</dbReference>
<dbReference type="SMART" id="SM01231">
    <property type="entry name" value="H-kinase_dim"/>
    <property type="match status" value="1"/>
</dbReference>
<dbReference type="KEGG" id="aaut:ACETAC_06645"/>
<evidence type="ECO:0000259" key="12">
    <source>
        <dbReference type="PROSITE" id="PS50109"/>
    </source>
</evidence>
<evidence type="ECO:0000256" key="9">
    <source>
        <dbReference type="ARBA" id="ARBA00022840"/>
    </source>
</evidence>
<dbReference type="EC" id="2.7.13.3" evidence="2"/>
<keyword evidence="16" id="KW-1185">Reference proteome</keyword>
<dbReference type="Pfam" id="PF02518">
    <property type="entry name" value="HATPase_c"/>
    <property type="match status" value="1"/>
</dbReference>
<dbReference type="SUPFAM" id="SSF47384">
    <property type="entry name" value="Homodimeric domain of signal transducing histidine kinase"/>
    <property type="match status" value="1"/>
</dbReference>
<dbReference type="SUPFAM" id="SSF55052">
    <property type="entry name" value="CheY-binding domain of CheA"/>
    <property type="match status" value="1"/>
</dbReference>
<evidence type="ECO:0000313" key="15">
    <source>
        <dbReference type="EMBL" id="QSZ26589.1"/>
    </source>
</evidence>
<dbReference type="InterPro" id="IPR003594">
    <property type="entry name" value="HATPase_dom"/>
</dbReference>
<dbReference type="SMART" id="SM00260">
    <property type="entry name" value="CheW"/>
    <property type="match status" value="1"/>
</dbReference>
<evidence type="ECO:0000256" key="8">
    <source>
        <dbReference type="ARBA" id="ARBA00022777"/>
    </source>
</evidence>
<evidence type="ECO:0000256" key="11">
    <source>
        <dbReference type="PROSITE-ProRule" id="PRU00110"/>
    </source>
</evidence>
<dbReference type="SUPFAM" id="SSF50341">
    <property type="entry name" value="CheW-like"/>
    <property type="match status" value="1"/>
</dbReference>
<protein>
    <recommendedName>
        <fullName evidence="3">Chemotaxis protein CheA</fullName>
        <ecNumber evidence="2">2.7.13.3</ecNumber>
    </recommendedName>
</protein>
<dbReference type="GO" id="GO:0000155">
    <property type="term" value="F:phosphorelay sensor kinase activity"/>
    <property type="evidence" value="ECO:0007669"/>
    <property type="project" value="InterPro"/>
</dbReference>
<dbReference type="InterPro" id="IPR051315">
    <property type="entry name" value="Bact_Chemotaxis_CheA"/>
</dbReference>
<dbReference type="InterPro" id="IPR002545">
    <property type="entry name" value="CheW-lke_dom"/>
</dbReference>
<dbReference type="Proteomes" id="UP000671913">
    <property type="component" value="Chromosome"/>
</dbReference>
<evidence type="ECO:0000256" key="7">
    <source>
        <dbReference type="ARBA" id="ARBA00022741"/>
    </source>
</evidence>
<dbReference type="CDD" id="cd00088">
    <property type="entry name" value="HPT"/>
    <property type="match status" value="1"/>
</dbReference>
<keyword evidence="5 11" id="KW-0597">Phosphoprotein</keyword>